<feature type="transmembrane region" description="Helical" evidence="8">
    <location>
        <begin position="508"/>
        <end position="527"/>
    </location>
</feature>
<organism evidence="11 12">
    <name type="scientific">Venustampulla echinocandica</name>
    <dbReference type="NCBI Taxonomy" id="2656787"/>
    <lineage>
        <taxon>Eukaryota</taxon>
        <taxon>Fungi</taxon>
        <taxon>Dikarya</taxon>
        <taxon>Ascomycota</taxon>
        <taxon>Pezizomycotina</taxon>
        <taxon>Leotiomycetes</taxon>
        <taxon>Helotiales</taxon>
        <taxon>Pleuroascaceae</taxon>
        <taxon>Venustampulla</taxon>
    </lineage>
</organism>
<evidence type="ECO:0000256" key="7">
    <source>
        <dbReference type="SAM" id="MobiDB-lite"/>
    </source>
</evidence>
<evidence type="ECO:0000313" key="11">
    <source>
        <dbReference type="EMBL" id="RDL36737.1"/>
    </source>
</evidence>
<sequence length="713" mass="77228">MLQQISSLSAFSLLLLGTLPARVLADQILQTTGFSTCLEGSSIEVKSADVKYNADKKQVTFDVSGISKTSINVTAQLNVTAYGNNVYHNSFNPCEASTYVAQLCPVPSGSFSASGVQAIPPEYASMIPSIAFSVPDIAAQATLELKALDTGKNVACVTSQVSNGKSVNTPAVSYIAAGIAGAAFLVTGASALGAAASGGNTGGSGTMSPSFTEVFGVFQGFAMNGMLSVNYPPVYRSFTKNFAFSTGLIPWKQMQVSIDNFRSVTGGNLTEDSVEFLQNATLVYGSNGNAKRSMMLMLRDISTSANTTTNPEPTGSTSSIQSTVSGIKAYAEQLSVPQSNTFMTVLLIAACVIAVIVVGILLFKVILETWALFASFPQKLTGFREHYWGTMARTIVQLILVLYGIWTLYCIFQFTHGDSWAAKLLAGVTLGLFTGVLAFFTFKIWNCARRLKQFDGDASGLYEKKENWLKYSIFYDSYKKDFWWLFVPVIFYMFAKGCVLAAADGHGLTQSIAQLIIEALMLALLVWNRPFERKSGNVINIFIQVVRVLSVICILVFVEELGIAQTTQTVTGVVLIAVQSVLTGVLGILIVVNALIMMCKENPHRKRRKEAEKRNRDLDNLTPLDARNSLLMDPTDRPMNTSYTNDQKLPLVANSDTSMREAANPYAPTQHRYLNSTSSREGLVRGAEPFGDAPQHPTLPNVQGPGGYRGLAY</sequence>
<dbReference type="GO" id="GO:0016020">
    <property type="term" value="C:membrane"/>
    <property type="evidence" value="ECO:0007669"/>
    <property type="project" value="UniProtKB-SubCell"/>
</dbReference>
<comment type="subcellular location">
    <subcellularLocation>
        <location evidence="1">Membrane</location>
        <topology evidence="1">Multi-pass membrane protein</topology>
    </subcellularLocation>
</comment>
<evidence type="ECO:0000256" key="3">
    <source>
        <dbReference type="ARBA" id="ARBA00022692"/>
    </source>
</evidence>
<keyword evidence="6 8" id="KW-0472">Membrane</keyword>
<gene>
    <name evidence="11" type="ORF">BP5553_06089</name>
</gene>
<feature type="region of interest" description="Disordered" evidence="7">
    <location>
        <begin position="686"/>
        <end position="713"/>
    </location>
</feature>
<name>A0A370TMJ7_9HELO</name>
<keyword evidence="4 9" id="KW-0732">Signal</keyword>
<dbReference type="Pfam" id="PF14558">
    <property type="entry name" value="TRP_N"/>
    <property type="match status" value="1"/>
</dbReference>
<dbReference type="SMART" id="SM01320">
    <property type="entry name" value="TRP_N"/>
    <property type="match status" value="1"/>
</dbReference>
<dbReference type="GO" id="GO:0055085">
    <property type="term" value="P:transmembrane transport"/>
    <property type="evidence" value="ECO:0007669"/>
    <property type="project" value="TreeGrafter"/>
</dbReference>
<reference evidence="11 12" key="1">
    <citation type="journal article" date="2018" name="IMA Fungus">
        <title>IMA Genome-F 9: Draft genome sequence of Annulohypoxylon stygium, Aspergillus mulundensis, Berkeleyomyces basicola (syn. Thielaviopsis basicola), Ceratocystis smalleyi, two Cercospora beticola strains, Coleophoma cylindrospora, Fusarium fracticaudum, Phialophora cf. hyalina, and Morchella septimelata.</title>
        <authorList>
            <person name="Wingfield B.D."/>
            <person name="Bills G.F."/>
            <person name="Dong Y."/>
            <person name="Huang W."/>
            <person name="Nel W.J."/>
            <person name="Swalarsk-Parry B.S."/>
            <person name="Vaghefi N."/>
            <person name="Wilken P.M."/>
            <person name="An Z."/>
            <person name="de Beer Z.W."/>
            <person name="De Vos L."/>
            <person name="Chen L."/>
            <person name="Duong T.A."/>
            <person name="Gao Y."/>
            <person name="Hammerbacher A."/>
            <person name="Kikkert J.R."/>
            <person name="Li Y."/>
            <person name="Li H."/>
            <person name="Li K."/>
            <person name="Li Q."/>
            <person name="Liu X."/>
            <person name="Ma X."/>
            <person name="Naidoo K."/>
            <person name="Pethybridge S.J."/>
            <person name="Sun J."/>
            <person name="Steenkamp E.T."/>
            <person name="van der Nest M.A."/>
            <person name="van Wyk S."/>
            <person name="Wingfield M.J."/>
            <person name="Xiong C."/>
            <person name="Yue Q."/>
            <person name="Zhang X."/>
        </authorList>
    </citation>
    <scope>NUCLEOTIDE SEQUENCE [LARGE SCALE GENOMIC DNA]</scope>
    <source>
        <strain evidence="11 12">BP 5553</strain>
    </source>
</reference>
<evidence type="ECO:0000256" key="8">
    <source>
        <dbReference type="SAM" id="Phobius"/>
    </source>
</evidence>
<feature type="compositionally biased region" description="Gly residues" evidence="7">
    <location>
        <begin position="704"/>
        <end position="713"/>
    </location>
</feature>
<comment type="caution">
    <text evidence="11">The sequence shown here is derived from an EMBL/GenBank/DDBJ whole genome shotgun (WGS) entry which is preliminary data.</text>
</comment>
<dbReference type="Pfam" id="PF06011">
    <property type="entry name" value="TRP"/>
    <property type="match status" value="1"/>
</dbReference>
<keyword evidence="5 8" id="KW-1133">Transmembrane helix</keyword>
<evidence type="ECO:0000313" key="12">
    <source>
        <dbReference type="Proteomes" id="UP000254866"/>
    </source>
</evidence>
<dbReference type="OrthoDB" id="2115177at2759"/>
<evidence type="ECO:0000256" key="2">
    <source>
        <dbReference type="ARBA" id="ARBA00010642"/>
    </source>
</evidence>
<evidence type="ECO:0000256" key="6">
    <source>
        <dbReference type="ARBA" id="ARBA00023136"/>
    </source>
</evidence>
<dbReference type="RefSeq" id="XP_031869393.1">
    <property type="nucleotide sequence ID" value="XM_032014712.1"/>
</dbReference>
<evidence type="ECO:0000256" key="9">
    <source>
        <dbReference type="SAM" id="SignalP"/>
    </source>
</evidence>
<dbReference type="EMBL" id="NPIC01000004">
    <property type="protein sequence ID" value="RDL36737.1"/>
    <property type="molecule type" value="Genomic_DNA"/>
</dbReference>
<dbReference type="InterPro" id="IPR010308">
    <property type="entry name" value="TRP_C"/>
</dbReference>
<feature type="transmembrane region" description="Helical" evidence="8">
    <location>
        <begin position="539"/>
        <end position="558"/>
    </location>
</feature>
<evidence type="ECO:0000256" key="1">
    <source>
        <dbReference type="ARBA" id="ARBA00004141"/>
    </source>
</evidence>
<evidence type="ECO:0000256" key="5">
    <source>
        <dbReference type="ARBA" id="ARBA00022989"/>
    </source>
</evidence>
<dbReference type="STRING" id="2656787.A0A370TMJ7"/>
<feature type="transmembrane region" description="Helical" evidence="8">
    <location>
        <begin position="342"/>
        <end position="373"/>
    </location>
</feature>
<dbReference type="PANTHER" id="PTHR31145:SF5">
    <property type="entry name" value="DUF907 DOMAIN PROTEIN (AFU_ORTHOLOGUE AFUA_2G06100)"/>
    <property type="match status" value="1"/>
</dbReference>
<keyword evidence="3 8" id="KW-0812">Transmembrane</keyword>
<accession>A0A370TMJ7</accession>
<dbReference type="GeneID" id="43598938"/>
<dbReference type="InterPro" id="IPR032800">
    <property type="entry name" value="TRP_N"/>
</dbReference>
<evidence type="ECO:0000256" key="4">
    <source>
        <dbReference type="ARBA" id="ARBA00022729"/>
    </source>
</evidence>
<comment type="similarity">
    <text evidence="2">Belongs to the transient receptor potential (TRP) ion channel family.</text>
</comment>
<proteinExistence type="inferred from homology"/>
<dbReference type="Proteomes" id="UP000254866">
    <property type="component" value="Unassembled WGS sequence"/>
</dbReference>
<dbReference type="InterPro" id="IPR040241">
    <property type="entry name" value="TRP_Flc/Pkd2-like"/>
</dbReference>
<feature type="chain" id="PRO_5016571139" description="ML-like domain-containing protein" evidence="9">
    <location>
        <begin position="26"/>
        <end position="713"/>
    </location>
</feature>
<feature type="transmembrane region" description="Helical" evidence="8">
    <location>
        <begin position="570"/>
        <end position="599"/>
    </location>
</feature>
<dbReference type="PANTHER" id="PTHR31145">
    <property type="entry name" value="INTEGRAL MEMBRANE PROTEIN (AFU_ORTHOLOGUE AFUA_7G01610)"/>
    <property type="match status" value="1"/>
</dbReference>
<feature type="signal peptide" evidence="9">
    <location>
        <begin position="1"/>
        <end position="25"/>
    </location>
</feature>
<feature type="transmembrane region" description="Helical" evidence="8">
    <location>
        <begin position="394"/>
        <end position="414"/>
    </location>
</feature>
<evidence type="ECO:0000259" key="10">
    <source>
        <dbReference type="SMART" id="SM01320"/>
    </source>
</evidence>
<feature type="transmembrane region" description="Helical" evidence="8">
    <location>
        <begin position="482"/>
        <end position="502"/>
    </location>
</feature>
<protein>
    <recommendedName>
        <fullName evidence="10">ML-like domain-containing protein</fullName>
    </recommendedName>
</protein>
<dbReference type="AlphaFoldDB" id="A0A370TMJ7"/>
<keyword evidence="12" id="KW-1185">Reference proteome</keyword>
<feature type="transmembrane region" description="Helical" evidence="8">
    <location>
        <begin position="420"/>
        <end position="442"/>
    </location>
</feature>
<dbReference type="GO" id="GO:0009272">
    <property type="term" value="P:fungal-type cell wall biogenesis"/>
    <property type="evidence" value="ECO:0007669"/>
    <property type="project" value="TreeGrafter"/>
</dbReference>
<feature type="domain" description="ML-like" evidence="10">
    <location>
        <begin position="27"/>
        <end position="168"/>
    </location>
</feature>